<proteinExistence type="predicted"/>
<dbReference type="InterPro" id="IPR042099">
    <property type="entry name" value="ANL_N_sf"/>
</dbReference>
<dbReference type="EMBL" id="CP036525">
    <property type="protein sequence ID" value="QDT02922.1"/>
    <property type="molecule type" value="Genomic_DNA"/>
</dbReference>
<dbReference type="InterPro" id="IPR050237">
    <property type="entry name" value="ATP-dep_AMP-bd_enzyme"/>
</dbReference>
<protein>
    <submittedName>
        <fullName evidence="3">Long-chain-fatty-acid--CoA ligase</fullName>
        <ecNumber evidence="3">6.2.1.3</ecNumber>
    </submittedName>
</protein>
<evidence type="ECO:0000259" key="2">
    <source>
        <dbReference type="Pfam" id="PF00501"/>
    </source>
</evidence>
<dbReference type="AlphaFoldDB" id="A0A517N715"/>
<keyword evidence="3" id="KW-0436">Ligase</keyword>
<feature type="domain" description="AMP-dependent synthetase/ligase" evidence="2">
    <location>
        <begin position="126"/>
        <end position="340"/>
    </location>
</feature>
<accession>A0A517N715</accession>
<dbReference type="InterPro" id="IPR020845">
    <property type="entry name" value="AMP-binding_CS"/>
</dbReference>
<keyword evidence="4" id="KW-1185">Reference proteome</keyword>
<dbReference type="SUPFAM" id="SSF56801">
    <property type="entry name" value="Acetyl-CoA synthetase-like"/>
    <property type="match status" value="1"/>
</dbReference>
<feature type="region of interest" description="Disordered" evidence="1">
    <location>
        <begin position="164"/>
        <end position="183"/>
    </location>
</feature>
<dbReference type="PROSITE" id="PS00455">
    <property type="entry name" value="AMP_BINDING"/>
    <property type="match status" value="1"/>
</dbReference>
<dbReference type="Proteomes" id="UP000318538">
    <property type="component" value="Chromosome"/>
</dbReference>
<dbReference type="GO" id="GO:0004467">
    <property type="term" value="F:long-chain fatty acid-CoA ligase activity"/>
    <property type="evidence" value="ECO:0007669"/>
    <property type="project" value="UniProtKB-EC"/>
</dbReference>
<name>A0A517N715_9BACT</name>
<evidence type="ECO:0000313" key="3">
    <source>
        <dbReference type="EMBL" id="QDT02922.1"/>
    </source>
</evidence>
<dbReference type="KEGG" id="rlc:K227x_13010"/>
<reference evidence="3 4" key="1">
    <citation type="submission" date="2019-02" db="EMBL/GenBank/DDBJ databases">
        <title>Deep-cultivation of Planctomycetes and their phenomic and genomic characterization uncovers novel biology.</title>
        <authorList>
            <person name="Wiegand S."/>
            <person name="Jogler M."/>
            <person name="Boedeker C."/>
            <person name="Pinto D."/>
            <person name="Vollmers J."/>
            <person name="Rivas-Marin E."/>
            <person name="Kohn T."/>
            <person name="Peeters S.H."/>
            <person name="Heuer A."/>
            <person name="Rast P."/>
            <person name="Oberbeckmann S."/>
            <person name="Bunk B."/>
            <person name="Jeske O."/>
            <person name="Meyerdierks A."/>
            <person name="Storesund J.E."/>
            <person name="Kallscheuer N."/>
            <person name="Luecker S."/>
            <person name="Lage O.M."/>
            <person name="Pohl T."/>
            <person name="Merkel B.J."/>
            <person name="Hornburger P."/>
            <person name="Mueller R.-W."/>
            <person name="Bruemmer F."/>
            <person name="Labrenz M."/>
            <person name="Spormann A.M."/>
            <person name="Op den Camp H."/>
            <person name="Overmann J."/>
            <person name="Amann R."/>
            <person name="Jetten M.S.M."/>
            <person name="Mascher T."/>
            <person name="Medema M.H."/>
            <person name="Devos D.P."/>
            <person name="Kaster A.-K."/>
            <person name="Ovreas L."/>
            <person name="Rohde M."/>
            <person name="Galperin M.Y."/>
            <person name="Jogler C."/>
        </authorList>
    </citation>
    <scope>NUCLEOTIDE SEQUENCE [LARGE SCALE GENOMIC DNA]</scope>
    <source>
        <strain evidence="3 4">K22_7</strain>
    </source>
</reference>
<evidence type="ECO:0000313" key="4">
    <source>
        <dbReference type="Proteomes" id="UP000318538"/>
    </source>
</evidence>
<sequence length="486" mass="52676">MTYQWFPLIWVTPERFVTLKTFSKLIDALDHQVAMRGDGDAVVAWDRDAGQWKRATWQQLADQVQDRSQQFEGQSAIVVPSDHSYQQIVDVLAVMRSGGCEISVDGRLAPQVQQDLIARAMRAPIEPDVALVLFTSGTTGTPKGVMLTDANLVGNAAAKLQAVPQRPWESSPRCPSGSGSAGNSVGAGGDVRLTMLPISHAYARTCDLGTWLLSGCTWAVTMGYEGLRHLAPIVRPTLVNTVPATAYRILDEGLEPLGLDRLRLLGCGGAAISVDAFQQFGQLGVTVIQGYGLTETGPVICSATPDNARPGMVGDFVDGWEHQIRGGELFVRGPHVMKGYCGDAAATALKIDSQGWLRTGDLVQHDQASGQLRILGRSDDVIVMDNGRKISPSWIERDVQRIAGVRNALLVWRGALELWIDWDPQASGAAADPNDPVRAVLQQYPEAKRASIHRFNPPLSRDDGELTAKGTHCRQRVLQNRLGHGG</sequence>
<evidence type="ECO:0000256" key="1">
    <source>
        <dbReference type="SAM" id="MobiDB-lite"/>
    </source>
</evidence>
<dbReference type="PANTHER" id="PTHR43767">
    <property type="entry name" value="LONG-CHAIN-FATTY-ACID--COA LIGASE"/>
    <property type="match status" value="1"/>
</dbReference>
<dbReference type="Gene3D" id="3.40.50.12780">
    <property type="entry name" value="N-terminal domain of ligase-like"/>
    <property type="match status" value="2"/>
</dbReference>
<dbReference type="PANTHER" id="PTHR43767:SF12">
    <property type="entry name" value="AMP-DEPENDENT SYNTHETASE AND LIGASE"/>
    <property type="match status" value="1"/>
</dbReference>
<dbReference type="Pfam" id="PF00501">
    <property type="entry name" value="AMP-binding"/>
    <property type="match status" value="1"/>
</dbReference>
<gene>
    <name evidence="3" type="primary">lcfB_1</name>
    <name evidence="3" type="ORF">K227x_13010</name>
</gene>
<dbReference type="EC" id="6.2.1.3" evidence="3"/>
<organism evidence="3 4">
    <name type="scientific">Rubripirellula lacrimiformis</name>
    <dbReference type="NCBI Taxonomy" id="1930273"/>
    <lineage>
        <taxon>Bacteria</taxon>
        <taxon>Pseudomonadati</taxon>
        <taxon>Planctomycetota</taxon>
        <taxon>Planctomycetia</taxon>
        <taxon>Pirellulales</taxon>
        <taxon>Pirellulaceae</taxon>
        <taxon>Rubripirellula</taxon>
    </lineage>
</organism>
<dbReference type="InterPro" id="IPR000873">
    <property type="entry name" value="AMP-dep_synth/lig_dom"/>
</dbReference>